<gene>
    <name evidence="6" type="primary">citG</name>
    <name evidence="6" type="ORF">BIN_B_03092</name>
</gene>
<dbReference type="Gene3D" id="1.10.4200.10">
    <property type="entry name" value="Triphosphoribosyl-dephospho-CoA protein"/>
    <property type="match status" value="1"/>
</dbReference>
<keyword evidence="3" id="KW-0808">Transferase</keyword>
<dbReference type="InterPro" id="IPR017555">
    <property type="entry name" value="TriPribosyl-deP-CoA_syn"/>
</dbReference>
<dbReference type="GO" id="GO:0051191">
    <property type="term" value="P:prosthetic group biosynthetic process"/>
    <property type="evidence" value="ECO:0007669"/>
    <property type="project" value="TreeGrafter"/>
</dbReference>
<evidence type="ECO:0000256" key="3">
    <source>
        <dbReference type="ARBA" id="ARBA00022679"/>
    </source>
</evidence>
<comment type="catalytic activity">
    <reaction evidence="1">
        <text>3'-dephospho-CoA + ATP = 2'-(5''-triphospho-alpha-D-ribosyl)-3'-dephospho-CoA + adenine</text>
        <dbReference type="Rhea" id="RHEA:15117"/>
        <dbReference type="ChEBI" id="CHEBI:16708"/>
        <dbReference type="ChEBI" id="CHEBI:30616"/>
        <dbReference type="ChEBI" id="CHEBI:57328"/>
        <dbReference type="ChEBI" id="CHEBI:61378"/>
        <dbReference type="EC" id="2.4.2.52"/>
    </reaction>
</comment>
<dbReference type="GO" id="GO:0005524">
    <property type="term" value="F:ATP binding"/>
    <property type="evidence" value="ECO:0007669"/>
    <property type="project" value="UniProtKB-KW"/>
</dbReference>
<dbReference type="NCBIfam" id="NF002315">
    <property type="entry name" value="PRK01237.1"/>
    <property type="match status" value="1"/>
</dbReference>
<dbReference type="NCBIfam" id="TIGR03132">
    <property type="entry name" value="malonate_mdcB"/>
    <property type="match status" value="1"/>
</dbReference>
<dbReference type="GO" id="GO:0046917">
    <property type="term" value="F:triphosphoribosyl-dephospho-CoA synthase activity"/>
    <property type="evidence" value="ECO:0007669"/>
    <property type="project" value="UniProtKB-EC"/>
</dbReference>
<keyword evidence="4" id="KW-0547">Nucleotide-binding</keyword>
<evidence type="ECO:0000256" key="2">
    <source>
        <dbReference type="ARBA" id="ARBA00012074"/>
    </source>
</evidence>
<dbReference type="PANTHER" id="PTHR30201">
    <property type="entry name" value="TRIPHOSPHORIBOSYL-DEPHOSPHO-COA SYNTHASE"/>
    <property type="match status" value="1"/>
</dbReference>
<evidence type="ECO:0000256" key="1">
    <source>
        <dbReference type="ARBA" id="ARBA00001210"/>
    </source>
</evidence>
<evidence type="ECO:0000313" key="6">
    <source>
        <dbReference type="EMBL" id="VTO99620.1"/>
    </source>
</evidence>
<accession>A0A653ERY2</accession>
<evidence type="ECO:0000256" key="5">
    <source>
        <dbReference type="ARBA" id="ARBA00022840"/>
    </source>
</evidence>
<sequence>MVPPLVCAVQSPALGTHEIADLAVYALREEAELTPKPGLVDRRGPGAHTDMSLALLFTSADALRSAFYECACAAMELDLGIELRARVGCIGRAGERSMLTATGGVNTHRGALWALGLLCAAAGAGATTVHESVDFAARLARIPDPALAAHHHTQGSHGALARRRYRALGAPGEARAAFPHVTDHALPTLRAGLATGCDPSLARHDALLALIARLDDTCLLHRGGRAGLTAVQSAARSCLTAGGIRTPQGRQRFWMLDQLCARRRLSPGGAGDLLAATVYLDAFDRRSDPSCRH</sequence>
<evidence type="ECO:0000256" key="4">
    <source>
        <dbReference type="ARBA" id="ARBA00022741"/>
    </source>
</evidence>
<keyword evidence="5" id="KW-0067">ATP-binding</keyword>
<dbReference type="AlphaFoldDB" id="A0A653ERY2"/>
<dbReference type="Pfam" id="PF01874">
    <property type="entry name" value="CitG"/>
    <property type="match status" value="1"/>
</dbReference>
<organism evidence="6">
    <name type="scientific">Mycobacterium riyadhense</name>
    <dbReference type="NCBI Taxonomy" id="486698"/>
    <lineage>
        <taxon>Bacteria</taxon>
        <taxon>Bacillati</taxon>
        <taxon>Actinomycetota</taxon>
        <taxon>Actinomycetes</taxon>
        <taxon>Mycobacteriales</taxon>
        <taxon>Mycobacteriaceae</taxon>
        <taxon>Mycobacterium</taxon>
    </lineage>
</organism>
<protein>
    <recommendedName>
        <fullName evidence="2">triphosphoribosyl-dephospho-CoA synthase</fullName>
        <ecNumber evidence="2">2.4.2.52</ecNumber>
    </recommendedName>
</protein>
<reference evidence="6" key="1">
    <citation type="submission" date="2019-05" db="EMBL/GenBank/DDBJ databases">
        <authorList>
            <person name="Naeem R."/>
            <person name="Antony C."/>
            <person name="Guan Q."/>
        </authorList>
    </citation>
    <scope>NUCLEOTIDE SEQUENCE</scope>
    <source>
        <strain evidence="6">2</strain>
    </source>
</reference>
<dbReference type="EMBL" id="LR589094">
    <property type="protein sequence ID" value="VTO99620.1"/>
    <property type="molecule type" value="Genomic_DNA"/>
</dbReference>
<proteinExistence type="inferred from homology"/>
<dbReference type="InterPro" id="IPR002736">
    <property type="entry name" value="CitG"/>
</dbReference>
<dbReference type="PANTHER" id="PTHR30201:SF2">
    <property type="entry name" value="2-(5''-TRIPHOSPHORIBOSYL)-3'-DEPHOSPHOCOENZYME-A SYNTHASE"/>
    <property type="match status" value="1"/>
</dbReference>
<dbReference type="EC" id="2.4.2.52" evidence="2"/>
<name>A0A653ERY2_9MYCO</name>
<dbReference type="HAMAP" id="MF_01883">
    <property type="entry name" value="MdcB"/>
    <property type="match status" value="1"/>
</dbReference>